<dbReference type="OrthoDB" id="5987198at2759"/>
<sequence>MDIYQLGNAMMYVIKEYDGLEPLLPLAQAMTRQNPDDRPSPSVALDELERINWWTRRRRVWRRDDSPVYRFLVKFCCVTLD</sequence>
<dbReference type="EMBL" id="LUEZ02000013">
    <property type="protein sequence ID" value="RDB27803.1"/>
    <property type="molecule type" value="Genomic_DNA"/>
</dbReference>
<organism evidence="1 2">
    <name type="scientific">Hypsizygus marmoreus</name>
    <name type="common">White beech mushroom</name>
    <name type="synonym">Agaricus marmoreus</name>
    <dbReference type="NCBI Taxonomy" id="39966"/>
    <lineage>
        <taxon>Eukaryota</taxon>
        <taxon>Fungi</taxon>
        <taxon>Dikarya</taxon>
        <taxon>Basidiomycota</taxon>
        <taxon>Agaricomycotina</taxon>
        <taxon>Agaricomycetes</taxon>
        <taxon>Agaricomycetidae</taxon>
        <taxon>Agaricales</taxon>
        <taxon>Tricholomatineae</taxon>
        <taxon>Lyophyllaceae</taxon>
        <taxon>Hypsizygus</taxon>
    </lineage>
</organism>
<name>A0A369K7K3_HYPMA</name>
<evidence type="ECO:0008006" key="3">
    <source>
        <dbReference type="Google" id="ProtNLM"/>
    </source>
</evidence>
<dbReference type="AlphaFoldDB" id="A0A369K7K3"/>
<evidence type="ECO:0000313" key="2">
    <source>
        <dbReference type="Proteomes" id="UP000076154"/>
    </source>
</evidence>
<dbReference type="Proteomes" id="UP000076154">
    <property type="component" value="Unassembled WGS sequence"/>
</dbReference>
<reference evidence="1" key="1">
    <citation type="submission" date="2018-04" db="EMBL/GenBank/DDBJ databases">
        <title>Whole genome sequencing of Hypsizygus marmoreus.</title>
        <authorList>
            <person name="Choi I.-G."/>
            <person name="Min B."/>
            <person name="Kim J.-G."/>
            <person name="Kim S."/>
            <person name="Oh Y.-L."/>
            <person name="Kong W.-S."/>
            <person name="Park H."/>
            <person name="Jeong J."/>
            <person name="Song E.-S."/>
        </authorList>
    </citation>
    <scope>NUCLEOTIDE SEQUENCE [LARGE SCALE GENOMIC DNA]</scope>
    <source>
        <strain evidence="1">51987-8</strain>
    </source>
</reference>
<evidence type="ECO:0000313" key="1">
    <source>
        <dbReference type="EMBL" id="RDB27803.1"/>
    </source>
</evidence>
<dbReference type="InParanoid" id="A0A369K7K3"/>
<comment type="caution">
    <text evidence="1">The sequence shown here is derived from an EMBL/GenBank/DDBJ whole genome shotgun (WGS) entry which is preliminary data.</text>
</comment>
<gene>
    <name evidence="1" type="ORF">Hypma_002175</name>
</gene>
<protein>
    <recommendedName>
        <fullName evidence="3">Protein kinase domain-containing protein</fullName>
    </recommendedName>
</protein>
<keyword evidence="2" id="KW-1185">Reference proteome</keyword>
<accession>A0A369K7K3</accession>
<proteinExistence type="predicted"/>